<evidence type="ECO:0000259" key="2">
    <source>
        <dbReference type="PROSITE" id="PS51898"/>
    </source>
</evidence>
<dbReference type="InterPro" id="IPR013762">
    <property type="entry name" value="Integrase-like_cat_sf"/>
</dbReference>
<name>A0A0R2G0P5_9LACO</name>
<dbReference type="CDD" id="cd01189">
    <property type="entry name" value="INT_ICEBs1_C_like"/>
    <property type="match status" value="1"/>
</dbReference>
<dbReference type="GO" id="GO:0006310">
    <property type="term" value="P:DNA recombination"/>
    <property type="evidence" value="ECO:0007669"/>
    <property type="project" value="UniProtKB-KW"/>
</dbReference>
<feature type="domain" description="Tyr recombinase" evidence="2">
    <location>
        <begin position="1"/>
        <end position="174"/>
    </location>
</feature>
<sequence length="182" mass="21338">MLAFTGLRKSEALSLQWKDIDYVNKSVKIYRTLFFDARKHKVIVQTPKTASSEREIELDAKTISLLKSWRIDQRERLLTNGINSMTNEQFLFTQMKSNQLLITNRANDWLKWVYKKYPQKKITVHGFRHTHASLLFEAGASIKEVQNRLGHSNSKTTLDIYTHVTKKVKRDTAEKFAKFMDN</sequence>
<dbReference type="InterPro" id="IPR050090">
    <property type="entry name" value="Tyrosine_recombinase_XerCD"/>
</dbReference>
<dbReference type="InterPro" id="IPR011010">
    <property type="entry name" value="DNA_brk_join_enz"/>
</dbReference>
<reference evidence="3 4" key="1">
    <citation type="journal article" date="2015" name="Genome Announc.">
        <title>Expanding the biotechnology potential of lactobacilli through comparative genomics of 213 strains and associated genera.</title>
        <authorList>
            <person name="Sun Z."/>
            <person name="Harris H.M."/>
            <person name="McCann A."/>
            <person name="Guo C."/>
            <person name="Argimon S."/>
            <person name="Zhang W."/>
            <person name="Yang X."/>
            <person name="Jeffery I.B."/>
            <person name="Cooney J.C."/>
            <person name="Kagawa T.F."/>
            <person name="Liu W."/>
            <person name="Song Y."/>
            <person name="Salvetti E."/>
            <person name="Wrobel A."/>
            <person name="Rasinkangas P."/>
            <person name="Parkhill J."/>
            <person name="Rea M.C."/>
            <person name="O'Sullivan O."/>
            <person name="Ritari J."/>
            <person name="Douillard F.P."/>
            <person name="Paul Ross R."/>
            <person name="Yang R."/>
            <person name="Briner A.E."/>
            <person name="Felis G.E."/>
            <person name="de Vos W.M."/>
            <person name="Barrangou R."/>
            <person name="Klaenhammer T.R."/>
            <person name="Caufield P.W."/>
            <person name="Cui Y."/>
            <person name="Zhang H."/>
            <person name="O'Toole P.W."/>
        </authorList>
    </citation>
    <scope>NUCLEOTIDE SEQUENCE [LARGE SCALE GENOMIC DNA]</scope>
    <source>
        <strain evidence="3 4">ATCC 27304</strain>
    </source>
</reference>
<dbReference type="Proteomes" id="UP000051727">
    <property type="component" value="Unassembled WGS sequence"/>
</dbReference>
<gene>
    <name evidence="3" type="ORF">IV36_GL000218</name>
</gene>
<evidence type="ECO:0000313" key="3">
    <source>
        <dbReference type="EMBL" id="KRN34415.1"/>
    </source>
</evidence>
<dbReference type="GO" id="GO:0003677">
    <property type="term" value="F:DNA binding"/>
    <property type="evidence" value="ECO:0007669"/>
    <property type="project" value="InterPro"/>
</dbReference>
<dbReference type="PATRIC" id="fig|1618.3.peg.219"/>
<dbReference type="Gene3D" id="1.10.443.10">
    <property type="entry name" value="Intergrase catalytic core"/>
    <property type="match status" value="1"/>
</dbReference>
<evidence type="ECO:0000313" key="4">
    <source>
        <dbReference type="Proteomes" id="UP000051727"/>
    </source>
</evidence>
<dbReference type="Pfam" id="PF00589">
    <property type="entry name" value="Phage_integrase"/>
    <property type="match status" value="1"/>
</dbReference>
<dbReference type="PROSITE" id="PS51898">
    <property type="entry name" value="TYR_RECOMBINASE"/>
    <property type="match status" value="1"/>
</dbReference>
<dbReference type="AlphaFoldDB" id="A0A0R2G0P5"/>
<comment type="caution">
    <text evidence="3">The sequence shown here is derived from an EMBL/GenBank/DDBJ whole genome shotgun (WGS) entry which is preliminary data.</text>
</comment>
<dbReference type="SUPFAM" id="SSF56349">
    <property type="entry name" value="DNA breaking-rejoining enzymes"/>
    <property type="match status" value="1"/>
</dbReference>
<dbReference type="InterPro" id="IPR002104">
    <property type="entry name" value="Integrase_catalytic"/>
</dbReference>
<protein>
    <recommendedName>
        <fullName evidence="2">Tyr recombinase domain-containing protein</fullName>
    </recommendedName>
</protein>
<proteinExistence type="predicted"/>
<dbReference type="EMBL" id="JQAR01000001">
    <property type="protein sequence ID" value="KRN34415.1"/>
    <property type="molecule type" value="Genomic_DNA"/>
</dbReference>
<evidence type="ECO:0000256" key="1">
    <source>
        <dbReference type="ARBA" id="ARBA00023172"/>
    </source>
</evidence>
<dbReference type="GO" id="GO:0015074">
    <property type="term" value="P:DNA integration"/>
    <property type="evidence" value="ECO:0007669"/>
    <property type="project" value="InterPro"/>
</dbReference>
<dbReference type="PANTHER" id="PTHR30349">
    <property type="entry name" value="PHAGE INTEGRASE-RELATED"/>
    <property type="match status" value="1"/>
</dbReference>
<organism evidence="3 4">
    <name type="scientific">Liquorilactobacillus mali</name>
    <dbReference type="NCBI Taxonomy" id="1618"/>
    <lineage>
        <taxon>Bacteria</taxon>
        <taxon>Bacillati</taxon>
        <taxon>Bacillota</taxon>
        <taxon>Bacilli</taxon>
        <taxon>Lactobacillales</taxon>
        <taxon>Lactobacillaceae</taxon>
        <taxon>Liquorilactobacillus</taxon>
    </lineage>
</organism>
<dbReference type="STRING" id="1618.IV36_GL000218"/>
<dbReference type="PANTHER" id="PTHR30349:SF64">
    <property type="entry name" value="PROPHAGE INTEGRASE INTD-RELATED"/>
    <property type="match status" value="1"/>
</dbReference>
<keyword evidence="1" id="KW-0233">DNA recombination</keyword>
<accession>A0A0R2G0P5</accession>